<proteinExistence type="predicted"/>
<evidence type="ECO:0000313" key="3">
    <source>
        <dbReference type="EMBL" id="CAK9082526.1"/>
    </source>
</evidence>
<dbReference type="PANTHER" id="PTHR47332:SF4">
    <property type="entry name" value="SET DOMAIN-CONTAINING PROTEIN 5"/>
    <property type="match status" value="1"/>
</dbReference>
<keyword evidence="1" id="KW-1133">Transmembrane helix</keyword>
<feature type="transmembrane region" description="Helical" evidence="1">
    <location>
        <begin position="75"/>
        <end position="94"/>
    </location>
</feature>
<sequence length="357" mass="39045">MARSRGQRQRLCFLGAAFACAGSLCWTKFPGFHVVPIEGKGLGAVAEQNFQAGDLVYEESPRIMWDAEDAARVQLLKLVAAILLLVSIFLFVAFNSVGLVPLPLAAAVALGRPEEVPEEVKDQWNQLSQEQKDQLKGLSDASTEKSMMGILRTNGFSRGASKSSSSLLLCPVLARFNHSCSPNCQQSWDEQSGTEKLYAMTTIQKGEELCITYCDLREPREVRRETLQAKYGFRCACVACDVASAVAEASDARRGEAARLQEMLPSADAAEGVQIAKRILQLLDEEGIADLTLRGLACSEAVRHCQRLGDLQRAQSWAKQAYIFYSQARGPESQIARRAKEYLDALDSPEVTATSSG</sequence>
<dbReference type="Pfam" id="PF00856">
    <property type="entry name" value="SET"/>
    <property type="match status" value="1"/>
</dbReference>
<keyword evidence="4" id="KW-1185">Reference proteome</keyword>
<comment type="caution">
    <text evidence="3">The sequence shown here is derived from an EMBL/GenBank/DDBJ whole genome shotgun (WGS) entry which is preliminary data.</text>
</comment>
<protein>
    <submittedName>
        <fullName evidence="3">SET domain-containing protein 5</fullName>
    </submittedName>
</protein>
<gene>
    <name evidence="3" type="ORF">SCF082_LOCUS39220</name>
</gene>
<accession>A0ABP0Q2N1</accession>
<dbReference type="InterPro" id="IPR053185">
    <property type="entry name" value="SET_domain_protein"/>
</dbReference>
<name>A0ABP0Q2N1_9DINO</name>
<dbReference type="InterPro" id="IPR046341">
    <property type="entry name" value="SET_dom_sf"/>
</dbReference>
<dbReference type="Gene3D" id="2.170.270.10">
    <property type="entry name" value="SET domain"/>
    <property type="match status" value="1"/>
</dbReference>
<dbReference type="InterPro" id="IPR001214">
    <property type="entry name" value="SET_dom"/>
</dbReference>
<dbReference type="EMBL" id="CAXAMM010038973">
    <property type="protein sequence ID" value="CAK9082526.1"/>
    <property type="molecule type" value="Genomic_DNA"/>
</dbReference>
<keyword evidence="1" id="KW-0812">Transmembrane</keyword>
<evidence type="ECO:0000256" key="1">
    <source>
        <dbReference type="SAM" id="Phobius"/>
    </source>
</evidence>
<dbReference type="CDD" id="cd20071">
    <property type="entry name" value="SET_SMYD"/>
    <property type="match status" value="1"/>
</dbReference>
<dbReference type="Gene3D" id="1.25.40.10">
    <property type="entry name" value="Tetratricopeptide repeat domain"/>
    <property type="match status" value="1"/>
</dbReference>
<keyword evidence="1" id="KW-0472">Membrane</keyword>
<dbReference type="InterPro" id="IPR011990">
    <property type="entry name" value="TPR-like_helical_dom_sf"/>
</dbReference>
<reference evidence="3 4" key="1">
    <citation type="submission" date="2024-02" db="EMBL/GenBank/DDBJ databases">
        <authorList>
            <person name="Chen Y."/>
            <person name="Shah S."/>
            <person name="Dougan E. K."/>
            <person name="Thang M."/>
            <person name="Chan C."/>
        </authorList>
    </citation>
    <scope>NUCLEOTIDE SEQUENCE [LARGE SCALE GENOMIC DNA]</scope>
</reference>
<evidence type="ECO:0000259" key="2">
    <source>
        <dbReference type="PROSITE" id="PS50280"/>
    </source>
</evidence>
<dbReference type="PANTHER" id="PTHR47332">
    <property type="entry name" value="SET DOMAIN-CONTAINING PROTEIN 5"/>
    <property type="match status" value="1"/>
</dbReference>
<feature type="domain" description="SET" evidence="2">
    <location>
        <begin position="30"/>
        <end position="214"/>
    </location>
</feature>
<dbReference type="Proteomes" id="UP001642464">
    <property type="component" value="Unassembled WGS sequence"/>
</dbReference>
<dbReference type="SUPFAM" id="SSF82199">
    <property type="entry name" value="SET domain"/>
    <property type="match status" value="1"/>
</dbReference>
<organism evidence="3 4">
    <name type="scientific">Durusdinium trenchii</name>
    <dbReference type="NCBI Taxonomy" id="1381693"/>
    <lineage>
        <taxon>Eukaryota</taxon>
        <taxon>Sar</taxon>
        <taxon>Alveolata</taxon>
        <taxon>Dinophyceae</taxon>
        <taxon>Suessiales</taxon>
        <taxon>Symbiodiniaceae</taxon>
        <taxon>Durusdinium</taxon>
    </lineage>
</organism>
<dbReference type="SMART" id="SM00317">
    <property type="entry name" value="SET"/>
    <property type="match status" value="1"/>
</dbReference>
<dbReference type="PROSITE" id="PS50280">
    <property type="entry name" value="SET"/>
    <property type="match status" value="1"/>
</dbReference>
<evidence type="ECO:0000313" key="4">
    <source>
        <dbReference type="Proteomes" id="UP001642464"/>
    </source>
</evidence>